<dbReference type="GO" id="GO:0005525">
    <property type="term" value="F:GTP binding"/>
    <property type="evidence" value="ECO:0007669"/>
    <property type="project" value="UniProtKB-UniRule"/>
</dbReference>
<dbReference type="InterPro" id="IPR027266">
    <property type="entry name" value="TrmE/GcvT-like"/>
</dbReference>
<dbReference type="InterPro" id="IPR004520">
    <property type="entry name" value="GTPase_MnmE"/>
</dbReference>
<evidence type="ECO:0000313" key="13">
    <source>
        <dbReference type="EMBL" id="EHJ09126.1"/>
    </source>
</evidence>
<feature type="binding site" evidence="10">
    <location>
        <position position="235"/>
    </location>
    <ligand>
        <name>Mg(2+)</name>
        <dbReference type="ChEBI" id="CHEBI:18420"/>
    </ligand>
</feature>
<keyword evidence="9 10" id="KW-0342">GTP-binding</keyword>
<dbReference type="InterPro" id="IPR031168">
    <property type="entry name" value="G_TrmE"/>
</dbReference>
<feature type="binding site" evidence="10">
    <location>
        <begin position="231"/>
        <end position="236"/>
    </location>
    <ligand>
        <name>GTP</name>
        <dbReference type="ChEBI" id="CHEBI:37565"/>
    </ligand>
</feature>
<dbReference type="NCBIfam" id="NF003661">
    <property type="entry name" value="PRK05291.1-3"/>
    <property type="match status" value="1"/>
</dbReference>
<dbReference type="GO" id="GO:0003924">
    <property type="term" value="F:GTPase activity"/>
    <property type="evidence" value="ECO:0007669"/>
    <property type="project" value="UniProtKB-UniRule"/>
</dbReference>
<evidence type="ECO:0000256" key="5">
    <source>
        <dbReference type="ARBA" id="ARBA00022741"/>
    </source>
</evidence>
<feature type="binding site" evidence="10">
    <location>
        <begin position="275"/>
        <end position="278"/>
    </location>
    <ligand>
        <name>GTP</name>
        <dbReference type="ChEBI" id="CHEBI:37565"/>
    </ligand>
</feature>
<dbReference type="RefSeq" id="WP_002461639.1">
    <property type="nucleotide sequence ID" value="NZ_AEUN01000012.1"/>
</dbReference>
<dbReference type="FunFam" id="3.40.50.300:FF:000494">
    <property type="entry name" value="tRNA modification GTPase MnmE"/>
    <property type="match status" value="1"/>
</dbReference>
<protein>
    <recommendedName>
        <fullName evidence="10">tRNA modification GTPase MnmE</fullName>
        <ecNumber evidence="10">3.6.-.-</ecNumber>
    </recommendedName>
</protein>
<evidence type="ECO:0000256" key="11">
    <source>
        <dbReference type="RuleBase" id="RU003313"/>
    </source>
</evidence>
<dbReference type="PROSITE" id="PS51709">
    <property type="entry name" value="G_TRME"/>
    <property type="match status" value="1"/>
</dbReference>
<feature type="binding site" evidence="10">
    <location>
        <position position="231"/>
    </location>
    <ligand>
        <name>K(+)</name>
        <dbReference type="ChEBI" id="CHEBI:29103"/>
    </ligand>
</feature>
<sequence>MEFDTITSISTPMGEGAIGIVRLSGPQAVTIADKLYKGKVPLEEVPSHTINYGHIIDPDTNETVEEVMVSVLRAPKTFTREDIIEINCHGGILTINRVLELTMTHGARMAEPGEFTKRAFLNGRIDLSQAEAVMDFIRSKTDRASKVAMNQIEGRLSDLIKAQRQSILQILAQVEVNIDYPEYDDVEDATTEFLLEQSKAIKEQINRLLDTGAQGKIMREGLSTVIVGKPNVGKSSMLNNLIQDNKAIVTEVAGTTRDVLEEYVNVRGVPLRLVDTAGIRDTEDIVEKIGVERSRKALSQADLILFVLNNNEALTDEDRTLYEVIKNEDAIVIVNKTDLEQHINIDEVKQMIGDTPLIQTSMLKQEGIDELELQIRDLFFGGDVQNQDMTYVSNSRHISLLKQARQTIQDAIDAAEAGIPMDMVQIDLTRTWEILGEIIGETASDELIDQLFSQFCLGK</sequence>
<evidence type="ECO:0000256" key="10">
    <source>
        <dbReference type="HAMAP-Rule" id="MF_00379"/>
    </source>
</evidence>
<comment type="similarity">
    <text evidence="1 10 11">Belongs to the TRAFAC class TrmE-Era-EngA-EngB-Septin-like GTPase superfamily. TrmE GTPase family.</text>
</comment>
<dbReference type="OrthoDB" id="9805918at2"/>
<dbReference type="InterPro" id="IPR006073">
    <property type="entry name" value="GTP-bd"/>
</dbReference>
<dbReference type="PANTHER" id="PTHR42714:SF2">
    <property type="entry name" value="TRNA MODIFICATION GTPASE GTPBP3, MITOCHONDRIAL"/>
    <property type="match status" value="1"/>
</dbReference>
<dbReference type="InterPro" id="IPR027417">
    <property type="entry name" value="P-loop_NTPase"/>
</dbReference>
<evidence type="ECO:0000256" key="1">
    <source>
        <dbReference type="ARBA" id="ARBA00011043"/>
    </source>
</evidence>
<feature type="binding site" evidence="10">
    <location>
        <position position="124"/>
    </location>
    <ligand>
        <name>(6S)-5-formyl-5,6,7,8-tetrahydrofolate</name>
        <dbReference type="ChEBI" id="CHEBI:57457"/>
    </ligand>
</feature>
<dbReference type="Gene3D" id="3.40.50.300">
    <property type="entry name" value="P-loop containing nucleotide triphosphate hydrolases"/>
    <property type="match status" value="1"/>
</dbReference>
<dbReference type="EC" id="3.6.-.-" evidence="10"/>
<dbReference type="GO" id="GO:0005829">
    <property type="term" value="C:cytosol"/>
    <property type="evidence" value="ECO:0007669"/>
    <property type="project" value="TreeGrafter"/>
</dbReference>
<feature type="binding site" evidence="10">
    <location>
        <position position="22"/>
    </location>
    <ligand>
        <name>(6S)-5-formyl-5,6,7,8-tetrahydrofolate</name>
        <dbReference type="ChEBI" id="CHEBI:57457"/>
    </ligand>
</feature>
<dbReference type="EMBL" id="AEUN01000012">
    <property type="protein sequence ID" value="EHJ09126.1"/>
    <property type="molecule type" value="Genomic_DNA"/>
</dbReference>
<accession>G5JF96</accession>
<comment type="subcellular location">
    <subcellularLocation>
        <location evidence="10">Cytoplasm</location>
    </subcellularLocation>
</comment>
<dbReference type="SUPFAM" id="SSF52540">
    <property type="entry name" value="P-loop containing nucleoside triphosphate hydrolases"/>
    <property type="match status" value="1"/>
</dbReference>
<evidence type="ECO:0000256" key="7">
    <source>
        <dbReference type="ARBA" id="ARBA00022842"/>
    </source>
</evidence>
<dbReference type="GO" id="GO:0002098">
    <property type="term" value="P:tRNA wobble uridine modification"/>
    <property type="evidence" value="ECO:0007669"/>
    <property type="project" value="TreeGrafter"/>
</dbReference>
<keyword evidence="5 10" id="KW-0547">Nucleotide-binding</keyword>
<keyword evidence="3 10" id="KW-0819">tRNA processing</keyword>
<proteinExistence type="inferred from homology"/>
<dbReference type="PATRIC" id="fig|911238.3.peg.89"/>
<feature type="binding site" evidence="10">
    <location>
        <position position="250"/>
    </location>
    <ligand>
        <name>K(+)</name>
        <dbReference type="ChEBI" id="CHEBI:29103"/>
    </ligand>
</feature>
<feature type="binding site" evidence="10">
    <location>
        <position position="85"/>
    </location>
    <ligand>
        <name>(6S)-5-formyl-5,6,7,8-tetrahydrofolate</name>
        <dbReference type="ChEBI" id="CHEBI:57457"/>
    </ligand>
</feature>
<dbReference type="PRINTS" id="PR00449">
    <property type="entry name" value="RASTRNSFRMNG"/>
</dbReference>
<dbReference type="Pfam" id="PF10396">
    <property type="entry name" value="TrmE_N"/>
    <property type="match status" value="1"/>
</dbReference>
<comment type="caution">
    <text evidence="13">The sequence shown here is derived from an EMBL/GenBank/DDBJ whole genome shotgun (WGS) entry which is preliminary data.</text>
</comment>
<evidence type="ECO:0000313" key="14">
    <source>
        <dbReference type="Proteomes" id="UP000005413"/>
    </source>
</evidence>
<reference evidence="13 14" key="1">
    <citation type="journal article" date="2012" name="BMC Genomics">
        <title>Comparative genomic analysis of the genus Staphylococcus including Staphylococcus aureus and its newly described sister species Staphylococcus simiae.</title>
        <authorList>
            <person name="Suzuki H."/>
            <person name="Lefebure T."/>
            <person name="Pavinski Bitar P."/>
            <person name="Stanhope M.J."/>
        </authorList>
    </citation>
    <scope>NUCLEOTIDE SEQUENCE [LARGE SCALE GENOMIC DNA]</scope>
    <source>
        <strain evidence="13 14">CCM 7213</strain>
    </source>
</reference>
<keyword evidence="2 10" id="KW-0963">Cytoplasm</keyword>
<dbReference type="GO" id="GO:0042802">
    <property type="term" value="F:identical protein binding"/>
    <property type="evidence" value="ECO:0007669"/>
    <property type="project" value="UniProtKB-ARBA"/>
</dbReference>
<dbReference type="Pfam" id="PF12631">
    <property type="entry name" value="MnmE_helical"/>
    <property type="match status" value="1"/>
</dbReference>
<feature type="domain" description="TrmE-type G" evidence="12">
    <location>
        <begin position="221"/>
        <end position="380"/>
    </location>
</feature>
<feature type="binding site" evidence="10">
    <location>
        <position position="252"/>
    </location>
    <ligand>
        <name>K(+)</name>
        <dbReference type="ChEBI" id="CHEBI:29103"/>
    </ligand>
</feature>
<keyword evidence="14" id="KW-1185">Reference proteome</keyword>
<feature type="binding site" evidence="10">
    <location>
        <position position="255"/>
    </location>
    <ligand>
        <name>K(+)</name>
        <dbReference type="ChEBI" id="CHEBI:29103"/>
    </ligand>
</feature>
<gene>
    <name evidence="10" type="primary">mnmE</name>
    <name evidence="10 13" type="synonym">trmE</name>
    <name evidence="13" type="ORF">SS7213T_00459</name>
</gene>
<dbReference type="PANTHER" id="PTHR42714">
    <property type="entry name" value="TRNA MODIFICATION GTPASE GTPBP3"/>
    <property type="match status" value="1"/>
</dbReference>
<dbReference type="Proteomes" id="UP000005413">
    <property type="component" value="Unassembled WGS sequence"/>
</dbReference>
<evidence type="ECO:0000256" key="6">
    <source>
        <dbReference type="ARBA" id="ARBA00022801"/>
    </source>
</evidence>
<dbReference type="AlphaFoldDB" id="G5JF96"/>
<comment type="function">
    <text evidence="10">Exhibits a very high intrinsic GTPase hydrolysis rate. Involved in the addition of a carboxymethylaminomethyl (cmnm) group at the wobble position (U34) of certain tRNAs, forming tRNA-cmnm(5)s(2)U34.</text>
</comment>
<dbReference type="InterPro" id="IPR005225">
    <property type="entry name" value="Small_GTP-bd"/>
</dbReference>
<comment type="subunit">
    <text evidence="10">Homodimer. Heterotetramer of two MnmE and two MnmG subunits.</text>
</comment>
<dbReference type="InterPro" id="IPR025867">
    <property type="entry name" value="MnmE_helical"/>
</dbReference>
<keyword evidence="6 10" id="KW-0378">Hydrolase</keyword>
<dbReference type="HAMAP" id="MF_00379">
    <property type="entry name" value="GTPase_MnmE"/>
    <property type="match status" value="1"/>
</dbReference>
<keyword evidence="7 10" id="KW-0460">Magnesium</keyword>
<dbReference type="Gene3D" id="1.20.120.430">
    <property type="entry name" value="tRNA modification GTPase MnmE domain 2"/>
    <property type="match status" value="1"/>
</dbReference>
<dbReference type="Gene3D" id="3.30.1360.120">
    <property type="entry name" value="Probable tRNA modification gtpase trme, domain 1"/>
    <property type="match status" value="1"/>
</dbReference>
<dbReference type="SUPFAM" id="SSF116878">
    <property type="entry name" value="TrmE connector domain"/>
    <property type="match status" value="1"/>
</dbReference>
<dbReference type="CDD" id="cd14858">
    <property type="entry name" value="TrmE_N"/>
    <property type="match status" value="1"/>
</dbReference>
<dbReference type="Pfam" id="PF01926">
    <property type="entry name" value="MMR_HSR1"/>
    <property type="match status" value="1"/>
</dbReference>
<dbReference type="GO" id="GO:0046872">
    <property type="term" value="F:metal ion binding"/>
    <property type="evidence" value="ECO:0007669"/>
    <property type="project" value="UniProtKB-KW"/>
</dbReference>
<dbReference type="InterPro" id="IPR027368">
    <property type="entry name" value="MnmE_dom2"/>
</dbReference>
<name>G5JF96_9STAP</name>
<dbReference type="NCBIfam" id="TIGR00450">
    <property type="entry name" value="mnmE_trmE_thdF"/>
    <property type="match status" value="1"/>
</dbReference>
<evidence type="ECO:0000259" key="12">
    <source>
        <dbReference type="PROSITE" id="PS51709"/>
    </source>
</evidence>
<keyword evidence="8 10" id="KW-0630">Potassium</keyword>
<feature type="binding site" evidence="10">
    <location>
        <position position="459"/>
    </location>
    <ligand>
        <name>(6S)-5-formyl-5,6,7,8-tetrahydrofolate</name>
        <dbReference type="ChEBI" id="CHEBI:57457"/>
    </ligand>
</feature>
<comment type="cofactor">
    <cofactor evidence="10">
        <name>K(+)</name>
        <dbReference type="ChEBI" id="CHEBI:29103"/>
    </cofactor>
    <text evidence="10">Binds 1 potassium ion per subunit.</text>
</comment>
<organism evidence="13 14">
    <name type="scientific">Staphylococcus simiae CCM 7213 = CCUG 51256</name>
    <dbReference type="NCBI Taxonomy" id="911238"/>
    <lineage>
        <taxon>Bacteria</taxon>
        <taxon>Bacillati</taxon>
        <taxon>Bacillota</taxon>
        <taxon>Bacilli</taxon>
        <taxon>Bacillales</taxon>
        <taxon>Staphylococcaceae</taxon>
        <taxon>Staphylococcus</taxon>
    </lineage>
</organism>
<comment type="caution">
    <text evidence="10">Lacks conserved residue(s) required for the propagation of feature annotation.</text>
</comment>
<evidence type="ECO:0000256" key="3">
    <source>
        <dbReference type="ARBA" id="ARBA00022694"/>
    </source>
</evidence>
<dbReference type="InterPro" id="IPR018948">
    <property type="entry name" value="GTP-bd_TrmE_N"/>
</dbReference>
<evidence type="ECO:0000256" key="9">
    <source>
        <dbReference type="ARBA" id="ARBA00023134"/>
    </source>
</evidence>
<evidence type="ECO:0000256" key="4">
    <source>
        <dbReference type="ARBA" id="ARBA00022723"/>
    </source>
</evidence>
<evidence type="ECO:0000256" key="2">
    <source>
        <dbReference type="ARBA" id="ARBA00022490"/>
    </source>
</evidence>
<dbReference type="GO" id="GO:0030488">
    <property type="term" value="P:tRNA methylation"/>
    <property type="evidence" value="ECO:0007669"/>
    <property type="project" value="TreeGrafter"/>
</dbReference>
<feature type="binding site" evidence="10">
    <location>
        <begin position="250"/>
        <end position="256"/>
    </location>
    <ligand>
        <name>GTP</name>
        <dbReference type="ChEBI" id="CHEBI:37565"/>
    </ligand>
</feature>
<keyword evidence="4 10" id="KW-0479">Metal-binding</keyword>
<feature type="binding site" evidence="10">
    <location>
        <position position="256"/>
    </location>
    <ligand>
        <name>Mg(2+)</name>
        <dbReference type="ChEBI" id="CHEBI:18420"/>
    </ligand>
</feature>
<evidence type="ECO:0000256" key="8">
    <source>
        <dbReference type="ARBA" id="ARBA00022958"/>
    </source>
</evidence>
<dbReference type="CDD" id="cd04164">
    <property type="entry name" value="trmE"/>
    <property type="match status" value="1"/>
</dbReference>
<dbReference type="FunFam" id="3.30.1360.120:FF:000003">
    <property type="entry name" value="tRNA modification GTPase MnmE"/>
    <property type="match status" value="1"/>
</dbReference>
<dbReference type="NCBIfam" id="TIGR00231">
    <property type="entry name" value="small_GTP"/>
    <property type="match status" value="1"/>
</dbReference>